<reference evidence="2 3" key="1">
    <citation type="submission" date="2019-04" db="EMBL/GenBank/DDBJ databases">
        <authorList>
            <person name="Li Y."/>
            <person name="Wang J."/>
        </authorList>
    </citation>
    <scope>NUCLEOTIDE SEQUENCE [LARGE SCALE GENOMIC DNA]</scope>
    <source>
        <strain evidence="2 3">DSM 14668</strain>
    </source>
</reference>
<evidence type="ECO:0000259" key="1">
    <source>
        <dbReference type="Pfam" id="PF13408"/>
    </source>
</evidence>
<proteinExistence type="predicted"/>
<dbReference type="Proteomes" id="UP000309215">
    <property type="component" value="Unassembled WGS sequence"/>
</dbReference>
<feature type="domain" description="Recombinase zinc beta ribbon" evidence="1">
    <location>
        <begin position="33"/>
        <end position="93"/>
    </location>
</feature>
<dbReference type="AlphaFoldDB" id="A0A4U1J7U2"/>
<sequence length="291" mass="32299">MVSEELWLAVQTRNEEQAHTMGTKARGPRARYLLSGIGRCAECGGPMRSDHGKVSYETVLMYSCSWHRDRGPAVCRNGLRRPIATVDASVIRWLQANVLQEDVILHALKTLRERLAERAKTTPSETPALEAEARKLREEIARLGEAIIATTDAPTTLVRMMAEREKRLTAIESRLAAIQTAPSVLDLEVRRMEKEARGRIADIAGLLERNPERARSALERLVTAPLRFVPIETPEGKRFWVEGSANLWALFAAGCLKSASPAGFETLRHPQNTAFPLDLPRVASARMGFAA</sequence>
<dbReference type="EMBL" id="SSMQ01000029">
    <property type="protein sequence ID" value="TKD03459.1"/>
    <property type="molecule type" value="Genomic_DNA"/>
</dbReference>
<dbReference type="OrthoDB" id="7277848at2"/>
<evidence type="ECO:0000313" key="2">
    <source>
        <dbReference type="EMBL" id="TKD03459.1"/>
    </source>
</evidence>
<dbReference type="Pfam" id="PF13408">
    <property type="entry name" value="Zn_ribbon_recom"/>
    <property type="match status" value="1"/>
</dbReference>
<comment type="caution">
    <text evidence="2">The sequence shown here is derived from an EMBL/GenBank/DDBJ whole genome shotgun (WGS) entry which is preliminary data.</text>
</comment>
<keyword evidence="3" id="KW-1185">Reference proteome</keyword>
<protein>
    <recommendedName>
        <fullName evidence="1">Recombinase zinc beta ribbon domain-containing protein</fullName>
    </recommendedName>
</protein>
<accession>A0A4U1J7U2</accession>
<gene>
    <name evidence="2" type="ORF">E8A74_26205</name>
</gene>
<organism evidence="2 3">
    <name type="scientific">Polyangium fumosum</name>
    <dbReference type="NCBI Taxonomy" id="889272"/>
    <lineage>
        <taxon>Bacteria</taxon>
        <taxon>Pseudomonadati</taxon>
        <taxon>Myxococcota</taxon>
        <taxon>Polyangia</taxon>
        <taxon>Polyangiales</taxon>
        <taxon>Polyangiaceae</taxon>
        <taxon>Polyangium</taxon>
    </lineage>
</organism>
<name>A0A4U1J7U2_9BACT</name>
<dbReference type="InterPro" id="IPR025827">
    <property type="entry name" value="Zn_ribbon_recom_dom"/>
</dbReference>
<evidence type="ECO:0000313" key="3">
    <source>
        <dbReference type="Proteomes" id="UP000309215"/>
    </source>
</evidence>